<evidence type="ECO:0000256" key="6">
    <source>
        <dbReference type="ARBA" id="ARBA00022527"/>
    </source>
</evidence>
<evidence type="ECO:0000256" key="4">
    <source>
        <dbReference type="ARBA" id="ARBA00004572"/>
    </source>
</evidence>
<keyword evidence="16" id="KW-0496">Mitochondrion</keyword>
<evidence type="ECO:0000256" key="17">
    <source>
        <dbReference type="ARBA" id="ARBA00047899"/>
    </source>
</evidence>
<keyword evidence="6" id="KW-0723">Serine/threonine-protein kinase</keyword>
<keyword evidence="7" id="KW-0808">Transferase</keyword>
<keyword evidence="13" id="KW-0067">ATP-binding</keyword>
<dbReference type="InterPro" id="IPR011009">
    <property type="entry name" value="Kinase-like_dom_sf"/>
</dbReference>
<evidence type="ECO:0000256" key="2">
    <source>
        <dbReference type="ARBA" id="ARBA00004434"/>
    </source>
</evidence>
<evidence type="ECO:0000256" key="15">
    <source>
        <dbReference type="ARBA" id="ARBA00022946"/>
    </source>
</evidence>
<evidence type="ECO:0000256" key="1">
    <source>
        <dbReference type="ARBA" id="ARBA00001946"/>
    </source>
</evidence>
<accession>A0ABM1JAM5</accession>
<evidence type="ECO:0000256" key="9">
    <source>
        <dbReference type="ARBA" id="ARBA00022741"/>
    </source>
</evidence>
<keyword evidence="8" id="KW-0479">Metal-binding</keyword>
<evidence type="ECO:0000256" key="10">
    <source>
        <dbReference type="ARBA" id="ARBA00022777"/>
    </source>
</evidence>
<dbReference type="PROSITE" id="PS50011">
    <property type="entry name" value="PROTEIN_KINASE_DOM"/>
    <property type="match status" value="1"/>
</dbReference>
<keyword evidence="9" id="KW-0547">Nucleotide-binding</keyword>
<proteinExistence type="predicted"/>
<dbReference type="SUPFAM" id="SSF56112">
    <property type="entry name" value="Protein kinase-like (PK-like)"/>
    <property type="match status" value="1"/>
</dbReference>
<organism evidence="20 21">
    <name type="scientific">Polistes dominula</name>
    <name type="common">European paper wasp</name>
    <name type="synonym">Vespa dominula</name>
    <dbReference type="NCBI Taxonomy" id="743375"/>
    <lineage>
        <taxon>Eukaryota</taxon>
        <taxon>Metazoa</taxon>
        <taxon>Ecdysozoa</taxon>
        <taxon>Arthropoda</taxon>
        <taxon>Hexapoda</taxon>
        <taxon>Insecta</taxon>
        <taxon>Pterygota</taxon>
        <taxon>Neoptera</taxon>
        <taxon>Endopterygota</taxon>
        <taxon>Hymenoptera</taxon>
        <taxon>Apocrita</taxon>
        <taxon>Aculeata</taxon>
        <taxon>Vespoidea</taxon>
        <taxon>Vespidae</taxon>
        <taxon>Polistinae</taxon>
        <taxon>Polistini</taxon>
        <taxon>Polistes</taxon>
    </lineage>
</organism>
<keyword evidence="14" id="KW-0460">Magnesium</keyword>
<gene>
    <name evidence="21" type="primary">LOC107073396</name>
</gene>
<evidence type="ECO:0000313" key="21">
    <source>
        <dbReference type="RefSeq" id="XP_015189513.1"/>
    </source>
</evidence>
<dbReference type="PROSITE" id="PS00108">
    <property type="entry name" value="PROTEIN_KINASE_ST"/>
    <property type="match status" value="1"/>
</dbReference>
<sequence length="613" mass="69532">MSIRAATHRLIQNGRVLLRALKNKENFYSNECSKNYLNKIHVVQVGKSLGPQSQGNINNVSVTNHHFGFLGSHARRLFVDNILKRVTSRLAADLRKRAARRLVFGDSAPFFALVGTSLASGSGILTKDDELEGVCWEIREAISKLQWNMPQNDKNYDAVRINENGISLKDLKIGPIIDKGCSAVVYSARFQETTHVVPTISKLENSHDKNEEEYSFPLALKMMFNYDAESNATTILRAMYRETIPAWNRYNNEELAEWEHRMADNMSLLPPHPNIVVMYYVFADRVPALPGWNVMYPDALPARINPYGSGRNMSLFLLMKRYNTTLKKYLSTYNVSLRESILLLAQLLEGIAHINAHGIAHRDLKSDNILLDLSEETDNCPSLVLTDFGCCLADKNYGLYMPYNTENVDKGGNIALMAPEVISAKPGPFTSINYTKADLWTAGTIAYEMFGEKNPFLESSDKHALLKNYNYEEQHLPSFSNDVPNIIVALINNMLSKNLSKRHTVEMAATIMQLYLWAPSSWFRNESKVPSSNEIMEWLLCLTTKVLCEGHNGSPLLRRTLNDKNEQSSYRQLLSTRSCGRRTMPEYQLIASFLGRVTLSNVRNALRWIQKNI</sequence>
<keyword evidence="20" id="KW-1185">Reference proteome</keyword>
<keyword evidence="12" id="KW-0999">Mitochondrion inner membrane</keyword>
<dbReference type="Gene3D" id="1.10.510.10">
    <property type="entry name" value="Transferase(Phosphotransferase) domain 1"/>
    <property type="match status" value="1"/>
</dbReference>
<evidence type="ECO:0000256" key="5">
    <source>
        <dbReference type="ARBA" id="ARBA00012513"/>
    </source>
</evidence>
<dbReference type="EC" id="2.7.11.1" evidence="5"/>
<comment type="cofactor">
    <cofactor evidence="1">
        <name>Mg(2+)</name>
        <dbReference type="ChEBI" id="CHEBI:18420"/>
    </cofactor>
</comment>
<dbReference type="GeneID" id="107073396"/>
<keyword evidence="10 21" id="KW-0418">Kinase</keyword>
<keyword evidence="12" id="KW-0472">Membrane</keyword>
<dbReference type="InterPro" id="IPR051511">
    <property type="entry name" value="MitoQC_Scaffold_Kinases"/>
</dbReference>
<keyword evidence="15" id="KW-0809">Transit peptide</keyword>
<evidence type="ECO:0000256" key="13">
    <source>
        <dbReference type="ARBA" id="ARBA00022840"/>
    </source>
</evidence>
<dbReference type="PANTHER" id="PTHR22972">
    <property type="entry name" value="SERINE/THREONINE PROTEIN KINASE"/>
    <property type="match status" value="1"/>
</dbReference>
<keyword evidence="11" id="KW-1000">Mitochondrion outer membrane</keyword>
<evidence type="ECO:0000259" key="19">
    <source>
        <dbReference type="PROSITE" id="PS50011"/>
    </source>
</evidence>
<evidence type="ECO:0000256" key="18">
    <source>
        <dbReference type="ARBA" id="ARBA00048679"/>
    </source>
</evidence>
<dbReference type="InterPro" id="IPR008271">
    <property type="entry name" value="Ser/Thr_kinase_AS"/>
</dbReference>
<name>A0ABM1JAM5_POLDO</name>
<reference evidence="21" key="1">
    <citation type="submission" date="2025-08" db="UniProtKB">
        <authorList>
            <consortium name="RefSeq"/>
        </authorList>
    </citation>
    <scope>IDENTIFICATION</scope>
    <source>
        <tissue evidence="21">Whole body</tissue>
    </source>
</reference>
<evidence type="ECO:0000256" key="12">
    <source>
        <dbReference type="ARBA" id="ARBA00022792"/>
    </source>
</evidence>
<comment type="catalytic activity">
    <reaction evidence="17">
        <text>L-threonyl-[protein] + ATP = O-phospho-L-threonyl-[protein] + ADP + H(+)</text>
        <dbReference type="Rhea" id="RHEA:46608"/>
        <dbReference type="Rhea" id="RHEA-COMP:11060"/>
        <dbReference type="Rhea" id="RHEA-COMP:11605"/>
        <dbReference type="ChEBI" id="CHEBI:15378"/>
        <dbReference type="ChEBI" id="CHEBI:30013"/>
        <dbReference type="ChEBI" id="CHEBI:30616"/>
        <dbReference type="ChEBI" id="CHEBI:61977"/>
        <dbReference type="ChEBI" id="CHEBI:456216"/>
        <dbReference type="EC" id="2.7.11.1"/>
    </reaction>
</comment>
<comment type="catalytic activity">
    <reaction evidence="18">
        <text>L-seryl-[protein] + ATP = O-phospho-L-seryl-[protein] + ADP + H(+)</text>
        <dbReference type="Rhea" id="RHEA:17989"/>
        <dbReference type="Rhea" id="RHEA-COMP:9863"/>
        <dbReference type="Rhea" id="RHEA-COMP:11604"/>
        <dbReference type="ChEBI" id="CHEBI:15378"/>
        <dbReference type="ChEBI" id="CHEBI:29999"/>
        <dbReference type="ChEBI" id="CHEBI:30616"/>
        <dbReference type="ChEBI" id="CHEBI:83421"/>
        <dbReference type="ChEBI" id="CHEBI:456216"/>
        <dbReference type="EC" id="2.7.11.1"/>
    </reaction>
</comment>
<evidence type="ECO:0000256" key="14">
    <source>
        <dbReference type="ARBA" id="ARBA00022842"/>
    </source>
</evidence>
<evidence type="ECO:0000256" key="8">
    <source>
        <dbReference type="ARBA" id="ARBA00022723"/>
    </source>
</evidence>
<dbReference type="InterPro" id="IPR000719">
    <property type="entry name" value="Prot_kinase_dom"/>
</dbReference>
<dbReference type="GO" id="GO:0016301">
    <property type="term" value="F:kinase activity"/>
    <property type="evidence" value="ECO:0007669"/>
    <property type="project" value="UniProtKB-KW"/>
</dbReference>
<evidence type="ECO:0000256" key="7">
    <source>
        <dbReference type="ARBA" id="ARBA00022679"/>
    </source>
</evidence>
<evidence type="ECO:0000256" key="3">
    <source>
        <dbReference type="ARBA" id="ARBA00004514"/>
    </source>
</evidence>
<evidence type="ECO:0000256" key="16">
    <source>
        <dbReference type="ARBA" id="ARBA00023128"/>
    </source>
</evidence>
<dbReference type="Proteomes" id="UP000694924">
    <property type="component" value="Unplaced"/>
</dbReference>
<comment type="subcellular location">
    <subcellularLocation>
        <location evidence="3">Cytoplasm</location>
        <location evidence="3">Cytosol</location>
    </subcellularLocation>
    <subcellularLocation>
        <location evidence="2">Mitochondrion inner membrane</location>
        <topology evidence="2">Single-pass membrane protein</topology>
    </subcellularLocation>
    <subcellularLocation>
        <location evidence="4">Mitochondrion outer membrane</location>
        <topology evidence="4">Single-pass membrane protein</topology>
    </subcellularLocation>
</comment>
<dbReference type="Pfam" id="PF00069">
    <property type="entry name" value="Pkinase"/>
    <property type="match status" value="1"/>
</dbReference>
<protein>
    <recommendedName>
        <fullName evidence="5">non-specific serine/threonine protein kinase</fullName>
        <ecNumber evidence="5">2.7.11.1</ecNumber>
    </recommendedName>
</protein>
<evidence type="ECO:0000256" key="11">
    <source>
        <dbReference type="ARBA" id="ARBA00022787"/>
    </source>
</evidence>
<dbReference type="SMART" id="SM00220">
    <property type="entry name" value="S_TKc"/>
    <property type="match status" value="1"/>
</dbReference>
<evidence type="ECO:0000313" key="20">
    <source>
        <dbReference type="Proteomes" id="UP000694924"/>
    </source>
</evidence>
<dbReference type="RefSeq" id="XP_015189513.1">
    <property type="nucleotide sequence ID" value="XM_015334027.1"/>
</dbReference>
<feature type="domain" description="Protein kinase" evidence="19">
    <location>
        <begin position="171"/>
        <end position="516"/>
    </location>
</feature>
<dbReference type="PANTHER" id="PTHR22972:SF7">
    <property type="entry name" value="SERINE_THREONINE-PROTEIN KINASE PINK1, MITOCHONDRIAL"/>
    <property type="match status" value="1"/>
</dbReference>